<evidence type="ECO:0000256" key="4">
    <source>
        <dbReference type="ARBA" id="ARBA00022516"/>
    </source>
</evidence>
<feature type="binding site" evidence="17">
    <location>
        <begin position="88"/>
        <end position="89"/>
    </location>
    <ligand>
        <name>ATP</name>
        <dbReference type="ChEBI" id="CHEBI:30616"/>
    </ligand>
</feature>
<comment type="subcellular location">
    <subcellularLocation>
        <location evidence="1">Cell membrane</location>
        <topology evidence="1">Multi-pass membrane protein</topology>
    </subcellularLocation>
</comment>
<dbReference type="Proteomes" id="UP000192393">
    <property type="component" value="Unassembled WGS sequence"/>
</dbReference>
<dbReference type="InterPro" id="IPR000829">
    <property type="entry name" value="DAGK"/>
</dbReference>
<sequence length="123" mass="13985">MFRFLTSAKFALEGIFYALRTERNVQIWFGVLLATLAVAAFLEVSQIEFLVIMIWMFAIGTSEYLNTAIEKLSDRVTLEYDEQIKRVKDISAGATFVTSTGAFISCMVIFVPKFLDRFCEVSI</sequence>
<gene>
    <name evidence="20" type="ORF">SAMN06296427_10365</name>
</gene>
<feature type="transmembrane region" description="Helical" evidence="19">
    <location>
        <begin position="90"/>
        <end position="111"/>
    </location>
</feature>
<feature type="transmembrane region" description="Helical" evidence="19">
    <location>
        <begin position="49"/>
        <end position="69"/>
    </location>
</feature>
<keyword evidence="3" id="KW-1003">Cell membrane</keyword>
<evidence type="ECO:0000256" key="17">
    <source>
        <dbReference type="PIRSR" id="PIRSR600829-3"/>
    </source>
</evidence>
<evidence type="ECO:0000256" key="12">
    <source>
        <dbReference type="ARBA" id="ARBA00023136"/>
    </source>
</evidence>
<dbReference type="RefSeq" id="WP_084016661.1">
    <property type="nucleotide sequence ID" value="NZ_FWXS01000003.1"/>
</dbReference>
<keyword evidence="5" id="KW-0808">Transferase</keyword>
<evidence type="ECO:0000256" key="3">
    <source>
        <dbReference type="ARBA" id="ARBA00022475"/>
    </source>
</evidence>
<evidence type="ECO:0000313" key="20">
    <source>
        <dbReference type="EMBL" id="SMC49325.1"/>
    </source>
</evidence>
<dbReference type="PANTHER" id="PTHR34299:SF1">
    <property type="entry name" value="DIACYLGLYCEROL KINASE"/>
    <property type="match status" value="1"/>
</dbReference>
<keyword evidence="6 19" id="KW-0812">Transmembrane</keyword>
<keyword evidence="11" id="KW-0443">Lipid metabolism</keyword>
<protein>
    <submittedName>
        <fullName evidence="20">Undecaprenol kinase</fullName>
    </submittedName>
</protein>
<keyword evidence="8 20" id="KW-0418">Kinase</keyword>
<evidence type="ECO:0000256" key="5">
    <source>
        <dbReference type="ARBA" id="ARBA00022679"/>
    </source>
</evidence>
<evidence type="ECO:0000313" key="21">
    <source>
        <dbReference type="Proteomes" id="UP000192393"/>
    </source>
</evidence>
<organism evidence="20 21">
    <name type="scientific">Moheibacter sediminis</name>
    <dbReference type="NCBI Taxonomy" id="1434700"/>
    <lineage>
        <taxon>Bacteria</taxon>
        <taxon>Pseudomonadati</taxon>
        <taxon>Bacteroidota</taxon>
        <taxon>Flavobacteriia</taxon>
        <taxon>Flavobacteriales</taxon>
        <taxon>Weeksellaceae</taxon>
        <taxon>Moheibacter</taxon>
    </lineage>
</organism>
<keyword evidence="4" id="KW-0444">Lipid biosynthesis</keyword>
<evidence type="ECO:0000256" key="16">
    <source>
        <dbReference type="PIRSR" id="PIRSR600829-2"/>
    </source>
</evidence>
<dbReference type="GO" id="GO:0016301">
    <property type="term" value="F:kinase activity"/>
    <property type="evidence" value="ECO:0007669"/>
    <property type="project" value="UniProtKB-KW"/>
</dbReference>
<dbReference type="STRING" id="1434700.SAMN06296427_10365"/>
<evidence type="ECO:0000256" key="15">
    <source>
        <dbReference type="PIRSR" id="PIRSR600829-1"/>
    </source>
</evidence>
<evidence type="ECO:0000256" key="19">
    <source>
        <dbReference type="SAM" id="Phobius"/>
    </source>
</evidence>
<evidence type="ECO:0000256" key="2">
    <source>
        <dbReference type="ARBA" id="ARBA00005967"/>
    </source>
</evidence>
<feature type="binding site" evidence="18">
    <location>
        <position position="22"/>
    </location>
    <ligand>
        <name>a divalent metal cation</name>
        <dbReference type="ChEBI" id="CHEBI:60240"/>
    </ligand>
</feature>
<keyword evidence="12 19" id="KW-0472">Membrane</keyword>
<dbReference type="GO" id="GO:0005524">
    <property type="term" value="F:ATP binding"/>
    <property type="evidence" value="ECO:0007669"/>
    <property type="project" value="UniProtKB-KW"/>
</dbReference>
<feature type="binding site" evidence="18">
    <location>
        <position position="70"/>
    </location>
    <ligand>
        <name>a divalent metal cation</name>
        <dbReference type="ChEBI" id="CHEBI:60240"/>
    </ligand>
</feature>
<dbReference type="InterPro" id="IPR036945">
    <property type="entry name" value="DAGK_sf"/>
</dbReference>
<keyword evidence="14" id="KW-1208">Phospholipid metabolism</keyword>
<evidence type="ECO:0000256" key="6">
    <source>
        <dbReference type="ARBA" id="ARBA00022692"/>
    </source>
</evidence>
<evidence type="ECO:0000256" key="18">
    <source>
        <dbReference type="PIRSR" id="PIRSR600829-4"/>
    </source>
</evidence>
<reference evidence="20 21" key="1">
    <citation type="submission" date="2017-04" db="EMBL/GenBank/DDBJ databases">
        <authorList>
            <person name="Afonso C.L."/>
            <person name="Miller P.J."/>
            <person name="Scott M.A."/>
            <person name="Spackman E."/>
            <person name="Goraichik I."/>
            <person name="Dimitrov K.M."/>
            <person name="Suarez D.L."/>
            <person name="Swayne D.E."/>
        </authorList>
    </citation>
    <scope>NUCLEOTIDE SEQUENCE [LARGE SCALE GENOMIC DNA]</scope>
    <source>
        <strain evidence="20 21">CGMCC 1.12708</strain>
    </source>
</reference>
<keyword evidence="13" id="KW-0594">Phospholipid biosynthesis</keyword>
<keyword evidence="10 19" id="KW-1133">Transmembrane helix</keyword>
<dbReference type="AlphaFoldDB" id="A0A1W1ZL98"/>
<feature type="binding site" evidence="16">
    <location>
        <position position="63"/>
    </location>
    <ligand>
        <name>substrate</name>
    </ligand>
</feature>
<feature type="transmembrane region" description="Helical" evidence="19">
    <location>
        <begin position="25"/>
        <end position="43"/>
    </location>
</feature>
<feature type="binding site" evidence="17">
    <location>
        <position position="70"/>
    </location>
    <ligand>
        <name>ATP</name>
        <dbReference type="ChEBI" id="CHEBI:30616"/>
    </ligand>
</feature>
<dbReference type="Pfam" id="PF01219">
    <property type="entry name" value="DAGK_prokar"/>
    <property type="match status" value="1"/>
</dbReference>
<evidence type="ECO:0000256" key="7">
    <source>
        <dbReference type="ARBA" id="ARBA00022741"/>
    </source>
</evidence>
<comment type="similarity">
    <text evidence="2">Belongs to the bacterial diacylglycerol kinase family.</text>
</comment>
<dbReference type="GO" id="GO:0008654">
    <property type="term" value="P:phospholipid biosynthetic process"/>
    <property type="evidence" value="ECO:0007669"/>
    <property type="project" value="UniProtKB-KW"/>
</dbReference>
<dbReference type="InterPro" id="IPR033717">
    <property type="entry name" value="UDPK"/>
</dbReference>
<dbReference type="GO" id="GO:0005886">
    <property type="term" value="C:plasma membrane"/>
    <property type="evidence" value="ECO:0007669"/>
    <property type="project" value="UniProtKB-SubCell"/>
</dbReference>
<dbReference type="CDD" id="cd14265">
    <property type="entry name" value="UDPK_IM_like"/>
    <property type="match status" value="1"/>
</dbReference>
<dbReference type="GO" id="GO:0046872">
    <property type="term" value="F:metal ion binding"/>
    <property type="evidence" value="ECO:0007669"/>
    <property type="project" value="UniProtKB-KW"/>
</dbReference>
<accession>A0A1W1ZL98</accession>
<evidence type="ECO:0000256" key="14">
    <source>
        <dbReference type="ARBA" id="ARBA00023264"/>
    </source>
</evidence>
<keyword evidence="18" id="KW-0479">Metal-binding</keyword>
<dbReference type="OrthoDB" id="1493837at2"/>
<dbReference type="PANTHER" id="PTHR34299">
    <property type="entry name" value="DIACYLGLYCEROL KINASE"/>
    <property type="match status" value="1"/>
</dbReference>
<keyword evidence="18" id="KW-0460">Magnesium</keyword>
<evidence type="ECO:0000256" key="9">
    <source>
        <dbReference type="ARBA" id="ARBA00022840"/>
    </source>
</evidence>
<name>A0A1W1ZL98_9FLAO</name>
<evidence type="ECO:0000256" key="1">
    <source>
        <dbReference type="ARBA" id="ARBA00004651"/>
    </source>
</evidence>
<evidence type="ECO:0000256" key="10">
    <source>
        <dbReference type="ARBA" id="ARBA00022989"/>
    </source>
</evidence>
<evidence type="ECO:0000256" key="13">
    <source>
        <dbReference type="ARBA" id="ARBA00023209"/>
    </source>
</evidence>
<feature type="binding site" evidence="16">
    <location>
        <position position="3"/>
    </location>
    <ligand>
        <name>substrate</name>
    </ligand>
</feature>
<evidence type="ECO:0000256" key="8">
    <source>
        <dbReference type="ARBA" id="ARBA00022777"/>
    </source>
</evidence>
<dbReference type="EMBL" id="FWXS01000003">
    <property type="protein sequence ID" value="SMC49325.1"/>
    <property type="molecule type" value="Genomic_DNA"/>
</dbReference>
<comment type="cofactor">
    <cofactor evidence="18">
        <name>Mg(2+)</name>
        <dbReference type="ChEBI" id="CHEBI:18420"/>
    </cofactor>
    <text evidence="18">Mn(2+), Zn(2+), Cd(2+) and Co(2+) support activity to lesser extents.</text>
</comment>
<feature type="binding site" evidence="17">
    <location>
        <position position="3"/>
    </location>
    <ligand>
        <name>ATP</name>
        <dbReference type="ChEBI" id="CHEBI:30616"/>
    </ligand>
</feature>
<keyword evidence="9 17" id="KW-0067">ATP-binding</keyword>
<keyword evidence="7 17" id="KW-0547">Nucleotide-binding</keyword>
<feature type="binding site" evidence="17">
    <location>
        <position position="22"/>
    </location>
    <ligand>
        <name>ATP</name>
        <dbReference type="ChEBI" id="CHEBI:30616"/>
    </ligand>
</feature>
<proteinExistence type="inferred from homology"/>
<dbReference type="Gene3D" id="1.10.287.3610">
    <property type="match status" value="1"/>
</dbReference>
<keyword evidence="21" id="KW-1185">Reference proteome</keyword>
<evidence type="ECO:0000256" key="11">
    <source>
        <dbReference type="ARBA" id="ARBA00023098"/>
    </source>
</evidence>
<feature type="active site" description="Proton acceptor" evidence="15">
    <location>
        <position position="63"/>
    </location>
</feature>